<dbReference type="PROSITE" id="PS51477">
    <property type="entry name" value="PAH"/>
    <property type="match status" value="2"/>
</dbReference>
<dbReference type="OrthoDB" id="10265969at2759"/>
<proteinExistence type="predicted"/>
<feature type="compositionally biased region" description="Basic and acidic residues" evidence="5">
    <location>
        <begin position="1736"/>
        <end position="1770"/>
    </location>
</feature>
<dbReference type="PANTHER" id="PTHR12346">
    <property type="entry name" value="SIN3B-RELATED"/>
    <property type="match status" value="1"/>
</dbReference>
<dbReference type="Gene3D" id="1.20.1160.11">
    <property type="entry name" value="Paired amphipathic helix"/>
    <property type="match status" value="3"/>
</dbReference>
<feature type="compositionally biased region" description="Basic residues" evidence="5">
    <location>
        <begin position="152"/>
        <end position="167"/>
    </location>
</feature>
<dbReference type="SUPFAM" id="SSF47762">
    <property type="entry name" value="PAH2 domain"/>
    <property type="match status" value="3"/>
</dbReference>
<accession>A0A2V3ILJ1</accession>
<dbReference type="InterPro" id="IPR039774">
    <property type="entry name" value="Sin3-like"/>
</dbReference>
<feature type="compositionally biased region" description="Low complexity" evidence="5">
    <location>
        <begin position="563"/>
        <end position="573"/>
    </location>
</feature>
<feature type="compositionally biased region" description="Low complexity" evidence="5">
    <location>
        <begin position="447"/>
        <end position="461"/>
    </location>
</feature>
<feature type="compositionally biased region" description="Pro residues" evidence="5">
    <location>
        <begin position="132"/>
        <end position="146"/>
    </location>
</feature>
<dbReference type="Proteomes" id="UP000247409">
    <property type="component" value="Unassembled WGS sequence"/>
</dbReference>
<comment type="caution">
    <text evidence="6">The sequence shown here is derived from an EMBL/GenBank/DDBJ whole genome shotgun (WGS) entry which is preliminary data.</text>
</comment>
<sequence>MDPYHWGKQRAQPNPQTQPPSQLPQSPRQQPPPPPPPHQTSAASFPSQPLMPSSAFPSYPPQPYHALSHSHSHVRDSLVHPHSFQGVQNQLGVPIQQHPLPQLPHLHPHSLSQPQPHPSLHMTHQQMHHPHIPPPNQQQLHQPPPTSTAHHPSSHHHRPSHQLRSHHPQPPQQPISIQPPRRVSTSTIPSSQTQQMHDQQSQQQHMAQDAVNQQIPLSQSRLPHLQQPNPVQPLPQPPIPNPMHQQHPYHHQHPASHHRHHSSDVKPPLYDNAAHPYRISQPRQPYYHHYSANAPPLRQPPMPHPSQMYPPLTVQHDYARQQQSALPVAPSVAPPQPLPSQIHPQRQPTAQPSSQQPSSTQQQPQQPSSAQRQQQQSSQQPRSQSQQQQVQQSQERQERQKQQQQRQPTPPPQQSQQQQPQQPPPHSQQHSSQSQPPRHQRVTAPNSMQPQQLPSMMQMSSASTPLSHAQPSSQQQRREHQQSQSQQPSPNLQKQPLSQQQQQQSSQQQDQQSSAPPSRQIPPPGAQGMQMSDRRPTPGQLHPPSQPQTMHMGPAVPPPSSLQMQHMRVQRQMVPPPQPMEICADVPGMVSQQAKGASVTQLPSQRQQTIPKPTTQTMSARQPPLQLAKQSLTQHGAQHLSDQVQNSPEMSQPAVSMPDATRPPSQQPPTMRTERPPSTADEANEQGAGSRQLKVEDALAYLEQVKSQFADCPKVYNHFLDIMKEFKAQTIDTGEVIKRVSTLFQGHSKLILGFNTFLPPGYRIELRGDQVTGCITGFSSPGGVFMPLSSNGATVQTMGISQAVDHAGAVAQQVPPPPPPPQQMPMRSGHHMTGHHPSAPMPPLQMQQLVPPPIHAVPDRVYEREPVYPHHHNHKPMSDADPKVAVDSNGMPHQAPHHPAMAMQKVEQHMKPAAQNDNAAAALRGFSNPMQPSTTIQGKPVEFEQAVTYVNKIKSRFADDEAVYKDFLNILQTYQKDQKDIAEVNRQVSLLFRDHEDLLAEFSRFLPEQSMVPYARQQAYHSVPPDHSQNRPRSSQPVVKQQPILEASADLKPAPYSSSSTWKGKEKPSQAATGSGRGKVTKQTPSAGPVSGTSLRPGPRGKHSGEKKSRRCGHSIKRASAAEAKSAQAHAALSGGLPQNVGSAATPELEFFEELRGLLGPQGQRNYSEFIKCLSLFSQEIISGEELMRLADGLLGNRKPLTDAFSAFIDQTDPNSTQTAVQILRRAKASTSAGTSGSDEKGSVPPSVSAAVVRAHIRDLPSFGNLPPTSASVGSRSPKVNPRYKGKSLSEIAKEHGKPVGENGSYMTLPADIGSMQCSGMTADDRSVLNDIYILKGNTSGRSLIDDGLTKAGLVEFGKPPMKPYPGISGSKPPLPPIRSPVAEVLSSPRTVRSAPPSAPICIEDQRLEIELMIARAKSTIQKLDKLESGELQSSDLCAVDVKPIEMIYADVAVDVVEVLRVNPMRTAGVIAKRLRQRVKDWTESKGNLEKIWKSKRFSRRDPKSDVPRNWKRPEMVRDVIDEGKKRGESERRAKKFLSVDLVCEDKNLSLICDILWFAFEWEATDVEEADKGLEVIEQVYHLLQQACALSRKMYVDDYLYAYMRLIAETSTRVQFLLEVTKEEDQLRRYVDCAKDVLGGDATTLEYDDFCEKMFSGVEKWEEYLCDFPLICKRLAESALKLSRRHPALDLLEMARKSVKKALEEDEKGHSKAMEVEQEGAQARSGRSEACAGDESSTRCEMDIAKDDENAGERGRDAQGDHAMEDSDGTRLKSGCMVARESAEDKAFEELQKARRLVNDAEGYLFELKGSRYADAKDEARRKTLKLTFRHIGKSDACQFRQLNMEQDGTEKTVVSTLTRYLKRAKKRKLQHDMVHGGCGRAEDMDVYVVDALDVRVNERGGLMYVQGTEDFFMNGKFKRRKTANEASHRAAEAKRAVAIEV</sequence>
<feature type="compositionally biased region" description="Polar residues" evidence="5">
    <location>
        <begin position="590"/>
        <end position="620"/>
    </location>
</feature>
<feature type="compositionally biased region" description="Pro residues" evidence="5">
    <location>
        <begin position="814"/>
        <end position="823"/>
    </location>
</feature>
<dbReference type="InterPro" id="IPR003822">
    <property type="entry name" value="PAH"/>
</dbReference>
<feature type="region of interest" description="Disordered" evidence="5">
    <location>
        <begin position="1"/>
        <end position="75"/>
    </location>
</feature>
<keyword evidence="3 4" id="KW-0539">Nucleus</keyword>
<feature type="compositionally biased region" description="Low complexity" evidence="5">
    <location>
        <begin position="1229"/>
        <end position="1247"/>
    </location>
</feature>
<feature type="compositionally biased region" description="Basic and acidic residues" evidence="5">
    <location>
        <begin position="1703"/>
        <end position="1715"/>
    </location>
</feature>
<evidence type="ECO:0000256" key="1">
    <source>
        <dbReference type="ARBA" id="ARBA00004123"/>
    </source>
</evidence>
<dbReference type="InterPro" id="IPR036600">
    <property type="entry name" value="PAH_sf"/>
</dbReference>
<dbReference type="STRING" id="448386.A0A2V3ILJ1"/>
<feature type="region of interest" description="Disordered" evidence="5">
    <location>
        <begin position="814"/>
        <end position="837"/>
    </location>
</feature>
<dbReference type="Pfam" id="PF02671">
    <property type="entry name" value="PAH"/>
    <property type="match status" value="3"/>
</dbReference>
<dbReference type="GO" id="GO:0005634">
    <property type="term" value="C:nucleus"/>
    <property type="evidence" value="ECO:0007669"/>
    <property type="project" value="UniProtKB-SubCell"/>
</dbReference>
<feature type="region of interest" description="Disordered" evidence="5">
    <location>
        <begin position="223"/>
        <end position="691"/>
    </location>
</feature>
<evidence type="ECO:0000256" key="4">
    <source>
        <dbReference type="PROSITE-ProRule" id="PRU00810"/>
    </source>
</evidence>
<feature type="compositionally biased region" description="Low complexity" evidence="5">
    <location>
        <begin position="482"/>
        <end position="518"/>
    </location>
</feature>
<feature type="compositionally biased region" description="Low complexity" evidence="5">
    <location>
        <begin position="427"/>
        <end position="437"/>
    </location>
</feature>
<feature type="compositionally biased region" description="Low complexity" evidence="5">
    <location>
        <begin position="174"/>
        <end position="210"/>
    </location>
</feature>
<feature type="compositionally biased region" description="Basic residues" evidence="5">
    <location>
        <begin position="1108"/>
        <end position="1117"/>
    </location>
</feature>
<feature type="compositionally biased region" description="Low complexity" evidence="5">
    <location>
        <begin position="97"/>
        <end position="125"/>
    </location>
</feature>
<name>A0A2V3ILJ1_9FLOR</name>
<feature type="region of interest" description="Disordered" evidence="5">
    <location>
        <begin position="1263"/>
        <end position="1286"/>
    </location>
</feature>
<feature type="compositionally biased region" description="Polar residues" evidence="5">
    <location>
        <begin position="40"/>
        <end position="51"/>
    </location>
</feature>
<dbReference type="GO" id="GO:0003714">
    <property type="term" value="F:transcription corepressor activity"/>
    <property type="evidence" value="ECO:0007669"/>
    <property type="project" value="InterPro"/>
</dbReference>
<organism evidence="6 7">
    <name type="scientific">Gracilariopsis chorda</name>
    <dbReference type="NCBI Taxonomy" id="448386"/>
    <lineage>
        <taxon>Eukaryota</taxon>
        <taxon>Rhodophyta</taxon>
        <taxon>Florideophyceae</taxon>
        <taxon>Rhodymeniophycidae</taxon>
        <taxon>Gracilariales</taxon>
        <taxon>Gracilariaceae</taxon>
        <taxon>Gracilariopsis</taxon>
    </lineage>
</organism>
<comment type="subcellular location">
    <subcellularLocation>
        <location evidence="1 4">Nucleus</location>
    </subcellularLocation>
</comment>
<protein>
    <submittedName>
        <fullName evidence="6">Paired amphipathic helix protein Sin3-like 2</fullName>
    </submittedName>
</protein>
<feature type="region of interest" description="Disordered" evidence="5">
    <location>
        <begin position="1046"/>
        <end position="1139"/>
    </location>
</feature>
<evidence type="ECO:0000313" key="7">
    <source>
        <dbReference type="Proteomes" id="UP000247409"/>
    </source>
</evidence>
<feature type="compositionally biased region" description="Pro residues" evidence="5">
    <location>
        <begin position="230"/>
        <end position="241"/>
    </location>
</feature>
<feature type="compositionally biased region" description="Polar residues" evidence="5">
    <location>
        <begin position="628"/>
        <end position="654"/>
    </location>
</feature>
<keyword evidence="7" id="KW-1185">Reference proteome</keyword>
<dbReference type="EMBL" id="NBIV01000145">
    <property type="protein sequence ID" value="PXF42923.1"/>
    <property type="molecule type" value="Genomic_DNA"/>
</dbReference>
<feature type="compositionally biased region" description="Low complexity" evidence="5">
    <location>
        <begin position="1119"/>
        <end position="1134"/>
    </location>
</feature>
<feature type="region of interest" description="Disordered" evidence="5">
    <location>
        <begin position="97"/>
        <end position="210"/>
    </location>
</feature>
<feature type="compositionally biased region" description="Low complexity" evidence="5">
    <location>
        <begin position="339"/>
        <end position="394"/>
    </location>
</feature>
<feature type="compositionally biased region" description="Basic residues" evidence="5">
    <location>
        <begin position="247"/>
        <end position="261"/>
    </location>
</feature>
<reference evidence="6 7" key="1">
    <citation type="journal article" date="2018" name="Mol. Biol. Evol.">
        <title>Analysis of the draft genome of the red seaweed Gracilariopsis chorda provides insights into genome size evolution in Rhodophyta.</title>
        <authorList>
            <person name="Lee J."/>
            <person name="Yang E.C."/>
            <person name="Graf L."/>
            <person name="Yang J.H."/>
            <person name="Qiu H."/>
            <person name="Zel Zion U."/>
            <person name="Chan C.X."/>
            <person name="Stephens T.G."/>
            <person name="Weber A.P.M."/>
            <person name="Boo G.H."/>
            <person name="Boo S.M."/>
            <person name="Kim K.M."/>
            <person name="Shin Y."/>
            <person name="Jung M."/>
            <person name="Lee S.J."/>
            <person name="Yim H.S."/>
            <person name="Lee J.H."/>
            <person name="Bhattacharya D."/>
            <person name="Yoon H.S."/>
        </authorList>
    </citation>
    <scope>NUCLEOTIDE SEQUENCE [LARGE SCALE GENOMIC DNA]</scope>
    <source>
        <strain evidence="6 7">SKKU-2015</strain>
        <tissue evidence="6">Whole body</tissue>
    </source>
</reference>
<evidence type="ECO:0000256" key="3">
    <source>
        <dbReference type="ARBA" id="ARBA00023242"/>
    </source>
</evidence>
<dbReference type="FunFam" id="1.20.1160.11:FF:000003">
    <property type="entry name" value="Paired amphipathic helix SIN3-like protein"/>
    <property type="match status" value="1"/>
</dbReference>
<evidence type="ECO:0000313" key="6">
    <source>
        <dbReference type="EMBL" id="PXF42923.1"/>
    </source>
</evidence>
<keyword evidence="2" id="KW-0677">Repeat</keyword>
<feature type="region of interest" description="Disordered" evidence="5">
    <location>
        <begin position="1228"/>
        <end position="1247"/>
    </location>
</feature>
<feature type="region of interest" description="Disordered" evidence="5">
    <location>
        <begin position="1703"/>
        <end position="1770"/>
    </location>
</feature>
<dbReference type="FunFam" id="1.20.1160.11:FF:000001">
    <property type="entry name" value="Paired amphipathic helix protein Sin3"/>
    <property type="match status" value="1"/>
</dbReference>
<feature type="compositionally biased region" description="Pro residues" evidence="5">
    <location>
        <begin position="29"/>
        <end position="38"/>
    </location>
</feature>
<evidence type="ECO:0000256" key="5">
    <source>
        <dbReference type="SAM" id="MobiDB-lite"/>
    </source>
</evidence>
<evidence type="ECO:0000256" key="2">
    <source>
        <dbReference type="ARBA" id="ARBA00022737"/>
    </source>
</evidence>
<gene>
    <name evidence="6" type="ORF">BWQ96_07370</name>
</gene>
<feature type="compositionally biased region" description="Polar residues" evidence="5">
    <location>
        <begin position="1081"/>
        <end position="1094"/>
    </location>
</feature>